<proteinExistence type="predicted"/>
<gene>
    <name evidence="2" type="ORF">KL86CLO1_12005</name>
</gene>
<reference evidence="2" key="1">
    <citation type="submission" date="2016-04" db="EMBL/GenBank/DDBJ databases">
        <authorList>
            <person name="Evans L.H."/>
            <person name="Alamgir A."/>
            <person name="Owens N."/>
            <person name="Weber N.D."/>
            <person name="Virtaneva K."/>
            <person name="Barbian K."/>
            <person name="Babar A."/>
            <person name="Rosenke K."/>
        </authorList>
    </citation>
    <scope>NUCLEOTIDE SEQUENCE</scope>
    <source>
        <strain evidence="2">86</strain>
    </source>
</reference>
<feature type="domain" description="UPF0033" evidence="1">
    <location>
        <begin position="5"/>
        <end position="53"/>
    </location>
</feature>
<dbReference type="SUPFAM" id="SSF64307">
    <property type="entry name" value="SirA-like"/>
    <property type="match status" value="1"/>
</dbReference>
<dbReference type="NCBIfam" id="TIGR03527">
    <property type="entry name" value="selenium_YedF"/>
    <property type="match status" value="1"/>
</dbReference>
<evidence type="ECO:0000313" key="2">
    <source>
        <dbReference type="EMBL" id="SBW05226.1"/>
    </source>
</evidence>
<dbReference type="InterPro" id="IPR027396">
    <property type="entry name" value="DsrEFH-like"/>
</dbReference>
<dbReference type="EMBL" id="FLUN01000001">
    <property type="protein sequence ID" value="SBW05226.1"/>
    <property type="molecule type" value="Genomic_DNA"/>
</dbReference>
<dbReference type="Gene3D" id="3.40.1260.10">
    <property type="entry name" value="DsrEFH-like"/>
    <property type="match status" value="1"/>
</dbReference>
<organism evidence="2">
    <name type="scientific">uncultured Eubacteriales bacterium</name>
    <dbReference type="NCBI Taxonomy" id="172733"/>
    <lineage>
        <taxon>Bacteria</taxon>
        <taxon>Bacillati</taxon>
        <taxon>Bacillota</taxon>
        <taxon>Clostridia</taxon>
        <taxon>Eubacteriales</taxon>
        <taxon>environmental samples</taxon>
    </lineage>
</organism>
<dbReference type="Pfam" id="PF01206">
    <property type="entry name" value="TusA"/>
    <property type="match status" value="1"/>
</dbReference>
<dbReference type="InterPro" id="IPR019870">
    <property type="entry name" value="Se_metab_YedF"/>
</dbReference>
<dbReference type="InterPro" id="IPR001455">
    <property type="entry name" value="TusA-like"/>
</dbReference>
<name>A0A212K0P6_9FIRM</name>
<dbReference type="InterPro" id="IPR036868">
    <property type="entry name" value="TusA-like_sf"/>
</dbReference>
<dbReference type="Pfam" id="PF02635">
    <property type="entry name" value="DsrE"/>
    <property type="match status" value="1"/>
</dbReference>
<accession>A0A212K0P6</accession>
<protein>
    <submittedName>
        <fullName evidence="2">Selenium metabolism protein YedF</fullName>
    </submittedName>
</protein>
<dbReference type="SUPFAM" id="SSF75169">
    <property type="entry name" value="DsrEFH-like"/>
    <property type="match status" value="1"/>
</dbReference>
<dbReference type="AlphaFoldDB" id="A0A212K0P6"/>
<dbReference type="InterPro" id="IPR003787">
    <property type="entry name" value="Sulphur_relay_DsrE/F-like"/>
</dbReference>
<sequence>MSDFIDARGKECPIPVVMAKQAIADGKLPFTIEVDNRTSVENLSRMASSNGLTAPVRDLSGGAFALDFSRPGDTPAAETVPAAPLPTQSRDYVVFIGRDMIGSGDRALGTNLMRMFFYTLANSDNLPAALLFMNDGVKLPTLDDQVVEHLNTLAAKGVEALVCGACLNFYGLTDSLRAGTISNMYDIVSRMQAAGKVISL</sequence>
<evidence type="ECO:0000259" key="1">
    <source>
        <dbReference type="Pfam" id="PF01206"/>
    </source>
</evidence>
<dbReference type="Gene3D" id="3.30.110.40">
    <property type="entry name" value="TusA-like domain"/>
    <property type="match status" value="1"/>
</dbReference>